<dbReference type="PATRIC" id="fig|81408.3.peg.824"/>
<dbReference type="Pfam" id="PF14043">
    <property type="entry name" value="WVELL"/>
    <property type="match status" value="1"/>
</dbReference>
<dbReference type="EMBL" id="LQYS01000102">
    <property type="protein sequence ID" value="KYD08698.1"/>
    <property type="molecule type" value="Genomic_DNA"/>
</dbReference>
<dbReference type="InterPro" id="IPR026952">
    <property type="entry name" value="WVELL"/>
</dbReference>
<protein>
    <recommendedName>
        <fullName evidence="3">WVELL protein</fullName>
    </recommendedName>
</protein>
<name>A0A150L8P0_9BACL</name>
<evidence type="ECO:0000313" key="2">
    <source>
        <dbReference type="Proteomes" id="UP000075455"/>
    </source>
</evidence>
<dbReference type="AlphaFoldDB" id="A0A150L8P0"/>
<reference evidence="1 2" key="1">
    <citation type="submission" date="2016-01" db="EMBL/GenBank/DDBJ databases">
        <title>Draft Genome Sequences of Seven Thermophilic Sporeformers Isolated from Foods.</title>
        <authorList>
            <person name="Berendsen E.M."/>
            <person name="Wells-Bennik M.H."/>
            <person name="Krawcyk A.O."/>
            <person name="De Jong A."/>
            <person name="Holsappel S."/>
            <person name="Eijlander R.T."/>
            <person name="Kuipers O.P."/>
        </authorList>
    </citation>
    <scope>NUCLEOTIDE SEQUENCE [LARGE SCALE GENOMIC DNA]</scope>
    <source>
        <strain evidence="1 2">B4119</strain>
    </source>
</reference>
<dbReference type="STRING" id="81408.B4119_0515"/>
<evidence type="ECO:0008006" key="3">
    <source>
        <dbReference type="Google" id="ProtNLM"/>
    </source>
</evidence>
<sequence length="134" mass="16210">MLFIPHCTFPPFFLLVLMANTYSYYDATWPAYVCKLLGQEVKKMTMHEYFERLTNYLLEKNPSLAYAQARTWVELLWEDFETTYARAGHEYRGKELTEKVVRQWIDRYGATLHEFQTNNPKYKHLLNRNDYPKH</sequence>
<comment type="caution">
    <text evidence="1">The sequence shown here is derived from an EMBL/GenBank/DDBJ whole genome shotgun (WGS) entry which is preliminary data.</text>
</comment>
<accession>A0A150L8P0</accession>
<gene>
    <name evidence="1" type="ORF">B4119_0515</name>
</gene>
<dbReference type="eggNOG" id="ENOG50330II">
    <property type="taxonomic scope" value="Bacteria"/>
</dbReference>
<organism evidence="1 2">
    <name type="scientific">Saccharococcus caldoxylosilyticus</name>
    <dbReference type="NCBI Taxonomy" id="81408"/>
    <lineage>
        <taxon>Bacteria</taxon>
        <taxon>Bacillati</taxon>
        <taxon>Bacillota</taxon>
        <taxon>Bacilli</taxon>
        <taxon>Bacillales</taxon>
        <taxon>Anoxybacillaceae</taxon>
        <taxon>Saccharococcus</taxon>
    </lineage>
</organism>
<proteinExistence type="predicted"/>
<dbReference type="Proteomes" id="UP000075455">
    <property type="component" value="Unassembled WGS sequence"/>
</dbReference>
<evidence type="ECO:0000313" key="1">
    <source>
        <dbReference type="EMBL" id="KYD08698.1"/>
    </source>
</evidence>